<feature type="binding site" evidence="3">
    <location>
        <position position="166"/>
    </location>
    <ligand>
        <name>a divalent metal cation</name>
        <dbReference type="ChEBI" id="CHEBI:60240"/>
        <label>2</label>
    </ligand>
</feature>
<feature type="binding site" evidence="3">
    <location>
        <position position="294"/>
    </location>
    <ligand>
        <name>a divalent metal cation</name>
        <dbReference type="ChEBI" id="CHEBI:60240"/>
        <label>1</label>
    </ligand>
</feature>
<dbReference type="eggNOG" id="COG1735">
    <property type="taxonomic scope" value="Bacteria"/>
</dbReference>
<dbReference type="Pfam" id="PF02126">
    <property type="entry name" value="PTE"/>
    <property type="match status" value="1"/>
</dbReference>
<comment type="cofactor">
    <cofactor evidence="3">
        <name>a divalent metal cation</name>
        <dbReference type="ChEBI" id="CHEBI:60240"/>
    </cofactor>
    <text evidence="3">Binds 2 divalent metal cations per subunit.</text>
</comment>
<dbReference type="EMBL" id="CP008953">
    <property type="protein sequence ID" value="AIG75312.1"/>
    <property type="molecule type" value="Genomic_DNA"/>
</dbReference>
<feature type="binding site" evidence="3">
    <location>
        <position position="229"/>
    </location>
    <ligand>
        <name>a divalent metal cation</name>
        <dbReference type="ChEBI" id="CHEBI:60240"/>
        <label>2</label>
    </ligand>
</feature>
<dbReference type="Gene3D" id="3.20.20.140">
    <property type="entry name" value="Metal-dependent hydrolases"/>
    <property type="match status" value="1"/>
</dbReference>
<dbReference type="STRING" id="208439.AJAP_12150"/>
<dbReference type="HOGENOM" id="CLU_054760_0_0_11"/>
<feature type="binding site" evidence="3">
    <location>
        <position position="22"/>
    </location>
    <ligand>
        <name>a divalent metal cation</name>
        <dbReference type="ChEBI" id="CHEBI:60240"/>
        <label>1</label>
    </ligand>
</feature>
<feature type="binding site" evidence="3">
    <location>
        <position position="166"/>
    </location>
    <ligand>
        <name>a divalent metal cation</name>
        <dbReference type="ChEBI" id="CHEBI:60240"/>
        <label>1</label>
    </ligand>
</feature>
<dbReference type="GO" id="GO:0016787">
    <property type="term" value="F:hydrolase activity"/>
    <property type="evidence" value="ECO:0007669"/>
    <property type="project" value="UniProtKB-KW"/>
</dbReference>
<dbReference type="PANTHER" id="PTHR10819:SF3">
    <property type="entry name" value="PHOSPHOTRIESTERASE-RELATED PROTEIN"/>
    <property type="match status" value="1"/>
</dbReference>
<evidence type="ECO:0000256" key="2">
    <source>
        <dbReference type="ARBA" id="ARBA00022801"/>
    </source>
</evidence>
<dbReference type="InterPro" id="IPR032466">
    <property type="entry name" value="Metal_Hydrolase"/>
</dbReference>
<evidence type="ECO:0000256" key="3">
    <source>
        <dbReference type="PIRSR" id="PIRSR601559-52"/>
    </source>
</evidence>
<feature type="binding site" evidence="3">
    <location>
        <position position="199"/>
    </location>
    <ligand>
        <name>a divalent metal cation</name>
        <dbReference type="ChEBI" id="CHEBI:60240"/>
        <label>2</label>
    </ligand>
</feature>
<dbReference type="AlphaFoldDB" id="A0A075UMF7"/>
<keyword evidence="6" id="KW-1185">Reference proteome</keyword>
<evidence type="ECO:0008006" key="7">
    <source>
        <dbReference type="Google" id="ProtNLM"/>
    </source>
</evidence>
<reference evidence="5 6" key="1">
    <citation type="journal article" date="2014" name="J. Biotechnol.">
        <title>Complete genome sequence of the actinobacterium Amycolatopsis japonica MG417-CF17(T) (=DSM 44213T) producing (S,S)-N,N'-ethylenediaminedisuccinic acid.</title>
        <authorList>
            <person name="Stegmann E."/>
            <person name="Albersmeier A."/>
            <person name="Spohn M."/>
            <person name="Gert H."/>
            <person name="Weber T."/>
            <person name="Wohlleben W."/>
            <person name="Kalinowski J."/>
            <person name="Ruckert C."/>
        </authorList>
    </citation>
    <scope>NUCLEOTIDE SEQUENCE [LARGE SCALE GENOMIC DNA]</scope>
    <source>
        <strain evidence="6">MG417-CF17 (DSM 44213)</strain>
    </source>
</reference>
<sequence length="344" mass="36260">MAEVRGVLGPVDAADLGLVLPHEHLFNDLSSAVAEPSYASTRPLAEAEVGPGWQFLLRQDPYCCADNVAAKDRASVVREVTAFAAAGGSTLVDATGSAAIGRDPLALAAVAETTGVTIVMGTGAYLEKFEGERITAVAVDAQTERILAELDEGVGETGIRAGVIGEVGVSPFFTDGERASLRAAALAQAERPSVGLNIHMPGWQRRGHEVLDLVLEECGALPGKVALAHSDPSGEDPGYQRELLERGVLLEFDMIGLDISFPGEGVAPTVSQTARAVARWVNEGFGDQIMLSHDLFLKQMWTHNGGNGLVFVPTIFADLLEAEGVPAEAVARLMRDVPAKWLTA</sequence>
<feature type="binding site" evidence="3">
    <location>
        <position position="24"/>
    </location>
    <ligand>
        <name>a divalent metal cation</name>
        <dbReference type="ChEBI" id="CHEBI:60240"/>
        <label>1</label>
    </ligand>
</feature>
<protein>
    <recommendedName>
        <fullName evidence="7">Phosphotriesterase</fullName>
    </recommendedName>
</protein>
<comment type="caution">
    <text evidence="4">Lacks conserved residue(s) required for the propagation of feature annotation.</text>
</comment>
<gene>
    <name evidence="5" type="ORF">AJAP_12150</name>
</gene>
<dbReference type="PROSITE" id="PS51347">
    <property type="entry name" value="PHOSPHOTRIESTERASE_2"/>
    <property type="match status" value="1"/>
</dbReference>
<name>A0A075UMF7_9PSEU</name>
<keyword evidence="2" id="KW-0378">Hydrolase</keyword>
<organism evidence="5 6">
    <name type="scientific">Amycolatopsis japonica</name>
    <dbReference type="NCBI Taxonomy" id="208439"/>
    <lineage>
        <taxon>Bacteria</taxon>
        <taxon>Bacillati</taxon>
        <taxon>Actinomycetota</taxon>
        <taxon>Actinomycetes</taxon>
        <taxon>Pseudonocardiales</taxon>
        <taxon>Pseudonocardiaceae</taxon>
        <taxon>Amycolatopsis</taxon>
        <taxon>Amycolatopsis japonica group</taxon>
    </lineage>
</organism>
<dbReference type="KEGG" id="aja:AJAP_12150"/>
<comment type="similarity">
    <text evidence="4">Belongs to the metallo-dependent hydrolases superfamily. Phosphotriesterase family.</text>
</comment>
<keyword evidence="1 3" id="KW-0479">Metal-binding</keyword>
<evidence type="ECO:0000313" key="5">
    <source>
        <dbReference type="EMBL" id="AIG75312.1"/>
    </source>
</evidence>
<accession>A0A075UMF7</accession>
<dbReference type="PANTHER" id="PTHR10819">
    <property type="entry name" value="PHOSPHOTRIESTERASE-RELATED"/>
    <property type="match status" value="1"/>
</dbReference>
<dbReference type="InterPro" id="IPR001559">
    <property type="entry name" value="Phosphotriesterase"/>
</dbReference>
<proteinExistence type="inferred from homology"/>
<dbReference type="RefSeq" id="WP_148311500.1">
    <property type="nucleotide sequence ID" value="NZ_CP008953.1"/>
</dbReference>
<dbReference type="GO" id="GO:0008270">
    <property type="term" value="F:zinc ion binding"/>
    <property type="evidence" value="ECO:0007669"/>
    <property type="project" value="InterPro"/>
</dbReference>
<evidence type="ECO:0000256" key="1">
    <source>
        <dbReference type="ARBA" id="ARBA00022723"/>
    </source>
</evidence>
<dbReference type="Proteomes" id="UP000028492">
    <property type="component" value="Chromosome"/>
</dbReference>
<evidence type="ECO:0000256" key="4">
    <source>
        <dbReference type="PROSITE-ProRule" id="PRU00679"/>
    </source>
</evidence>
<dbReference type="SUPFAM" id="SSF51556">
    <property type="entry name" value="Metallo-dependent hydrolases"/>
    <property type="match status" value="1"/>
</dbReference>
<evidence type="ECO:0000313" key="6">
    <source>
        <dbReference type="Proteomes" id="UP000028492"/>
    </source>
</evidence>